<dbReference type="Proteomes" id="UP000226592">
    <property type="component" value="Unassembled WGS sequence"/>
</dbReference>
<dbReference type="Gene3D" id="3.40.30.10">
    <property type="entry name" value="Glutaredoxin"/>
    <property type="match status" value="1"/>
</dbReference>
<accession>A0A2D6M1W0</accession>
<keyword evidence="1" id="KW-0472">Membrane</keyword>
<feature type="transmembrane region" description="Helical" evidence="1">
    <location>
        <begin position="9"/>
        <end position="28"/>
    </location>
</feature>
<evidence type="ECO:0000313" key="2">
    <source>
        <dbReference type="EMBL" id="MAG22397.1"/>
    </source>
</evidence>
<evidence type="ECO:0008006" key="4">
    <source>
        <dbReference type="Google" id="ProtNLM"/>
    </source>
</evidence>
<keyword evidence="1" id="KW-0812">Transmembrane</keyword>
<keyword evidence="1" id="KW-1133">Transmembrane helix</keyword>
<organism evidence="2 3">
    <name type="scientific">Candidatus Iainarchaeum sp</name>
    <dbReference type="NCBI Taxonomy" id="3101447"/>
    <lineage>
        <taxon>Archaea</taxon>
        <taxon>Candidatus Iainarchaeota</taxon>
        <taxon>Candidatus Iainarchaeia</taxon>
        <taxon>Candidatus Iainarchaeales</taxon>
        <taxon>Candidatus Iainarchaeaceae</taxon>
        <taxon>Candidatus Iainarchaeum</taxon>
    </lineage>
</organism>
<protein>
    <recommendedName>
        <fullName evidence="4">Thioredoxin-like fold domain-containing protein</fullName>
    </recommendedName>
</protein>
<evidence type="ECO:0000313" key="3">
    <source>
        <dbReference type="Proteomes" id="UP000226592"/>
    </source>
</evidence>
<reference evidence="3" key="1">
    <citation type="submission" date="2017-09" db="EMBL/GenBank/DDBJ databases">
        <title>The Reconstruction of 2,631 Draft Metagenome-Assembled Genomes from the Global Oceans.</title>
        <authorList>
            <person name="Tully B.J."/>
            <person name="Graham E.D."/>
            <person name="Heidelberg J.F."/>
        </authorList>
    </citation>
    <scope>NUCLEOTIDE SEQUENCE [LARGE SCALE GENOMIC DNA]</scope>
</reference>
<name>A0A2D6M1W0_9ARCH</name>
<sequence>MKDKEIETILYAGMGILLALVLFNVFTVPQVSESFKAKLEEVKLASASPKVDLVLIDSSCKECVTASGTEANLKNSDLNILSETRLKADSAAAKELIVELGIKRLPAIVLKGEVERVNANGFEERGETLVFDKPTAPYEDTGSGKTVGKVVAIILEADECEVCADVSYFIDSLTENGVFVGEEKAVGYATDEGKELTTTYSIGKAPALLLSDDIDAYPLILDSLKSAGLQAESGYYIIESAPPYIDVTNGETKGLIDIIYLADESCENCYDVMVHKNILGRFAVAIGEEQTIDVSSTEGADLIQDYNIGKVPAIVLKGELSIYPSFESIWMQRLGTREEDGSYVFREMAALGKGIEFKELG</sequence>
<evidence type="ECO:0000256" key="1">
    <source>
        <dbReference type="SAM" id="Phobius"/>
    </source>
</evidence>
<proteinExistence type="predicted"/>
<dbReference type="EMBL" id="NZBU01000012">
    <property type="protein sequence ID" value="MAG22397.1"/>
    <property type="molecule type" value="Genomic_DNA"/>
</dbReference>
<comment type="caution">
    <text evidence="2">The sequence shown here is derived from an EMBL/GenBank/DDBJ whole genome shotgun (WGS) entry which is preliminary data.</text>
</comment>
<gene>
    <name evidence="2" type="ORF">CL943_03800</name>
</gene>
<dbReference type="AlphaFoldDB" id="A0A2D6M1W0"/>